<reference evidence="1" key="1">
    <citation type="journal article" date="2014" name="Front. Microbiol.">
        <title>High frequency of phylogenetically diverse reductive dehalogenase-homologous genes in deep subseafloor sedimentary metagenomes.</title>
        <authorList>
            <person name="Kawai M."/>
            <person name="Futagami T."/>
            <person name="Toyoda A."/>
            <person name="Takaki Y."/>
            <person name="Nishi S."/>
            <person name="Hori S."/>
            <person name="Arai W."/>
            <person name="Tsubouchi T."/>
            <person name="Morono Y."/>
            <person name="Uchiyama I."/>
            <person name="Ito T."/>
            <person name="Fujiyama A."/>
            <person name="Inagaki F."/>
            <person name="Takami H."/>
        </authorList>
    </citation>
    <scope>NUCLEOTIDE SEQUENCE</scope>
    <source>
        <strain evidence="1">Expedition CK06-06</strain>
    </source>
</reference>
<evidence type="ECO:0000313" key="1">
    <source>
        <dbReference type="EMBL" id="GAG13440.1"/>
    </source>
</evidence>
<dbReference type="AlphaFoldDB" id="X0V5S1"/>
<comment type="caution">
    <text evidence="1">The sequence shown here is derived from an EMBL/GenBank/DDBJ whole genome shotgun (WGS) entry which is preliminary data.</text>
</comment>
<sequence length="56" mass="6426">MTGAGNNSLLDEVLSKHFEQIATLAEDYYEIGYVMCPLNGEYWQLLPSSEIIEYEH</sequence>
<dbReference type="EMBL" id="BARS01023681">
    <property type="protein sequence ID" value="GAG13440.1"/>
    <property type="molecule type" value="Genomic_DNA"/>
</dbReference>
<protein>
    <submittedName>
        <fullName evidence="1">Uncharacterized protein</fullName>
    </submittedName>
</protein>
<proteinExistence type="predicted"/>
<gene>
    <name evidence="1" type="ORF">S01H1_37692</name>
</gene>
<accession>X0V5S1</accession>
<name>X0V5S1_9ZZZZ</name>
<organism evidence="1">
    <name type="scientific">marine sediment metagenome</name>
    <dbReference type="NCBI Taxonomy" id="412755"/>
    <lineage>
        <taxon>unclassified sequences</taxon>
        <taxon>metagenomes</taxon>
        <taxon>ecological metagenomes</taxon>
    </lineage>
</organism>